<feature type="domain" description="DUF2059" evidence="2">
    <location>
        <begin position="100"/>
        <end position="146"/>
    </location>
</feature>
<feature type="signal peptide" evidence="1">
    <location>
        <begin position="1"/>
        <end position="21"/>
    </location>
</feature>
<evidence type="ECO:0000259" key="2">
    <source>
        <dbReference type="Pfam" id="PF09832"/>
    </source>
</evidence>
<dbReference type="Pfam" id="PF09832">
    <property type="entry name" value="DUF2059"/>
    <property type="match status" value="1"/>
</dbReference>
<reference evidence="3" key="1">
    <citation type="submission" date="2024-06" db="EMBL/GenBank/DDBJ databases">
        <title>Caulobacter inopinatus, sp. nov.</title>
        <authorList>
            <person name="Donachie S.P."/>
        </authorList>
    </citation>
    <scope>NUCLEOTIDE SEQUENCE</scope>
    <source>
        <strain evidence="3">73W</strain>
    </source>
</reference>
<proteinExistence type="predicted"/>
<accession>A0AB39KXF6</accession>
<feature type="chain" id="PRO_5044210716" evidence="1">
    <location>
        <begin position="22"/>
        <end position="175"/>
    </location>
</feature>
<dbReference type="EMBL" id="CP158375">
    <property type="protein sequence ID" value="XDO97988.1"/>
    <property type="molecule type" value="Genomic_DNA"/>
</dbReference>
<keyword evidence="1" id="KW-0732">Signal</keyword>
<name>A0AB39KXF6_9CAUL</name>
<dbReference type="RefSeq" id="WP_369061569.1">
    <property type="nucleotide sequence ID" value="NZ_CP158375.1"/>
</dbReference>
<sequence length="175" mass="18498">MKTTACALAALGLLFATPALATTADAVAAERMALCARSVELAGLQEDMEDKITAIVNQVAERITPFADSEDSIEAYKTALKLSLDSGKAVVVQRVIETCATTFTTEELNGINAFYVSPAGKAWLEKGRKIMGPAMESAIAEVQPQIEAEMQARFCAAIGGCAAPETEQRIPGKKT</sequence>
<dbReference type="AlphaFoldDB" id="A0AB39KXF6"/>
<organism evidence="3">
    <name type="scientific">Caulobacter sp. 73W</name>
    <dbReference type="NCBI Taxonomy" id="3161137"/>
    <lineage>
        <taxon>Bacteria</taxon>
        <taxon>Pseudomonadati</taxon>
        <taxon>Pseudomonadota</taxon>
        <taxon>Alphaproteobacteria</taxon>
        <taxon>Caulobacterales</taxon>
        <taxon>Caulobacteraceae</taxon>
        <taxon>Caulobacter</taxon>
    </lineage>
</organism>
<gene>
    <name evidence="3" type="ORF">ABOZ73_06100</name>
</gene>
<protein>
    <submittedName>
        <fullName evidence="3">DUF2059 domain-containing protein</fullName>
    </submittedName>
</protein>
<evidence type="ECO:0000256" key="1">
    <source>
        <dbReference type="SAM" id="SignalP"/>
    </source>
</evidence>
<evidence type="ECO:0000313" key="3">
    <source>
        <dbReference type="EMBL" id="XDO97988.1"/>
    </source>
</evidence>
<dbReference type="InterPro" id="IPR018637">
    <property type="entry name" value="DUF2059"/>
</dbReference>